<sequence>MDHGWIHPAVLARPRRAEYGVGNHKGNAKGYHRDHAGPCHDPDLPNNGKEAQIKAEKCHSDHRATNSNEDRVG</sequence>
<organism evidence="2 3">
    <name type="scientific">Hymenoscyphus fraxineus</name>
    <dbReference type="NCBI Taxonomy" id="746836"/>
    <lineage>
        <taxon>Eukaryota</taxon>
        <taxon>Fungi</taxon>
        <taxon>Dikarya</taxon>
        <taxon>Ascomycota</taxon>
        <taxon>Pezizomycotina</taxon>
        <taxon>Leotiomycetes</taxon>
        <taxon>Helotiales</taxon>
        <taxon>Helotiaceae</taxon>
        <taxon>Hymenoscyphus</taxon>
    </lineage>
</organism>
<feature type="region of interest" description="Disordered" evidence="1">
    <location>
        <begin position="17"/>
        <end position="73"/>
    </location>
</feature>
<accession>A0A9N9PXE5</accession>
<name>A0A9N9PXE5_9HELO</name>
<evidence type="ECO:0000313" key="3">
    <source>
        <dbReference type="Proteomes" id="UP000696280"/>
    </source>
</evidence>
<proteinExistence type="predicted"/>
<dbReference type="Proteomes" id="UP000696280">
    <property type="component" value="Unassembled WGS sequence"/>
</dbReference>
<evidence type="ECO:0000256" key="1">
    <source>
        <dbReference type="SAM" id="MobiDB-lite"/>
    </source>
</evidence>
<protein>
    <submittedName>
        <fullName evidence="2">Uncharacterized protein</fullName>
    </submittedName>
</protein>
<feature type="compositionally biased region" description="Basic and acidic residues" evidence="1">
    <location>
        <begin position="51"/>
        <end position="73"/>
    </location>
</feature>
<reference evidence="2" key="1">
    <citation type="submission" date="2021-07" db="EMBL/GenBank/DDBJ databases">
        <authorList>
            <person name="Durling M."/>
        </authorList>
    </citation>
    <scope>NUCLEOTIDE SEQUENCE</scope>
</reference>
<evidence type="ECO:0000313" key="2">
    <source>
        <dbReference type="EMBL" id="CAG8959240.1"/>
    </source>
</evidence>
<dbReference type="EMBL" id="CAJVRL010000090">
    <property type="protein sequence ID" value="CAG8959240.1"/>
    <property type="molecule type" value="Genomic_DNA"/>
</dbReference>
<gene>
    <name evidence="2" type="ORF">HYFRA_00012598</name>
</gene>
<keyword evidence="3" id="KW-1185">Reference proteome</keyword>
<feature type="compositionally biased region" description="Basic and acidic residues" evidence="1">
    <location>
        <begin position="31"/>
        <end position="43"/>
    </location>
</feature>
<dbReference type="AlphaFoldDB" id="A0A9N9PXE5"/>
<comment type="caution">
    <text evidence="2">The sequence shown here is derived from an EMBL/GenBank/DDBJ whole genome shotgun (WGS) entry which is preliminary data.</text>
</comment>